<evidence type="ECO:0000313" key="3">
    <source>
        <dbReference type="EMBL" id="OZG06828.1"/>
    </source>
</evidence>
<name>A0A261B9W6_CAERE</name>
<evidence type="ECO:0000313" key="5">
    <source>
        <dbReference type="Proteomes" id="UP000483820"/>
    </source>
</evidence>
<feature type="chain" id="PRO_5044571759" evidence="1">
    <location>
        <begin position="26"/>
        <end position="135"/>
    </location>
</feature>
<dbReference type="EMBL" id="NMWX01000001">
    <property type="protein sequence ID" value="OZG06828.1"/>
    <property type="molecule type" value="Genomic_DNA"/>
</dbReference>
<reference evidence="3" key="1">
    <citation type="submission" date="2017-08" db="EMBL/GenBank/DDBJ databases">
        <authorList>
            <person name="de Groot N.N."/>
        </authorList>
    </citation>
    <scope>NUCLEOTIDE SEQUENCE [LARGE SCALE GENOMIC DNA]</scope>
    <source>
        <strain evidence="3">PX439</strain>
    </source>
</reference>
<keyword evidence="4" id="KW-1185">Reference proteome</keyword>
<evidence type="ECO:0000313" key="2">
    <source>
        <dbReference type="EMBL" id="KAF1746379.1"/>
    </source>
</evidence>
<keyword evidence="1" id="KW-0732">Signal</keyword>
<feature type="signal peptide" evidence="1">
    <location>
        <begin position="1"/>
        <end position="25"/>
    </location>
</feature>
<comment type="caution">
    <text evidence="3">The sequence shown here is derived from an EMBL/GenBank/DDBJ whole genome shotgun (WGS) entry which is preliminary data.</text>
</comment>
<proteinExistence type="predicted"/>
<gene>
    <name evidence="3" type="ORF">FL82_00272</name>
    <name evidence="2" type="ORF">GCK72_022833</name>
</gene>
<organism evidence="3 4">
    <name type="scientific">Caenorhabditis remanei</name>
    <name type="common">Caenorhabditis vulgaris</name>
    <dbReference type="NCBI Taxonomy" id="31234"/>
    <lineage>
        <taxon>Eukaryota</taxon>
        <taxon>Metazoa</taxon>
        <taxon>Ecdysozoa</taxon>
        <taxon>Nematoda</taxon>
        <taxon>Chromadorea</taxon>
        <taxon>Rhabditida</taxon>
        <taxon>Rhabditina</taxon>
        <taxon>Rhabditomorpha</taxon>
        <taxon>Rhabditoidea</taxon>
        <taxon>Rhabditidae</taxon>
        <taxon>Peloderinae</taxon>
        <taxon>Caenorhabditis</taxon>
    </lineage>
</organism>
<evidence type="ECO:0000256" key="1">
    <source>
        <dbReference type="SAM" id="SignalP"/>
    </source>
</evidence>
<dbReference type="EMBL" id="WUAV01000006">
    <property type="protein sequence ID" value="KAF1746379.1"/>
    <property type="molecule type" value="Genomic_DNA"/>
</dbReference>
<dbReference type="Proteomes" id="UP000483820">
    <property type="component" value="Chromosome X"/>
</dbReference>
<protein>
    <submittedName>
        <fullName evidence="3">Uncharacterized protein</fullName>
    </submittedName>
</protein>
<dbReference type="AlphaFoldDB" id="A0A261B9W6"/>
<feature type="non-terminal residue" evidence="3">
    <location>
        <position position="1"/>
    </location>
</feature>
<accession>A0A261B9W6</accession>
<dbReference type="Proteomes" id="UP000216624">
    <property type="component" value="Unassembled WGS sequence"/>
</dbReference>
<evidence type="ECO:0000313" key="4">
    <source>
        <dbReference type="Proteomes" id="UP000216624"/>
    </source>
</evidence>
<reference evidence="2 5" key="3">
    <citation type="submission" date="2019-12" db="EMBL/GenBank/DDBJ databases">
        <title>Chromosome-level assembly of the Caenorhabditis remanei genome.</title>
        <authorList>
            <person name="Teterina A.A."/>
            <person name="Willis J.H."/>
            <person name="Phillips P.C."/>
        </authorList>
    </citation>
    <scope>NUCLEOTIDE SEQUENCE [LARGE SCALE GENOMIC DNA]</scope>
    <source>
        <strain evidence="2 5">PX506</strain>
        <tissue evidence="2">Whole organism</tissue>
    </source>
</reference>
<reference evidence="4" key="2">
    <citation type="submission" date="2017-08" db="EMBL/GenBank/DDBJ databases">
        <authorList>
            <person name="Fierst J.L."/>
        </authorList>
    </citation>
    <scope>NUCLEOTIDE SEQUENCE [LARGE SCALE GENOMIC DNA]</scope>
    <source>
        <strain evidence="4">PX439</strain>
    </source>
</reference>
<sequence length="135" mass="15334">MKVLVLPLILSSIAVLNVIGNGKHASQCCNHPNNQIIHEVNVSVWNFDCDEPVQIKCNNINFAADLVGIAGLRSFKENFKVFTRNPKQCVRNLTCAPFQGIWTEPRKWVPEGRTDGFFSFACAYKKNGKWQFFED</sequence>